<dbReference type="EMBL" id="JQZV01000008">
    <property type="protein sequence ID" value="KGN92731.1"/>
    <property type="molecule type" value="Genomic_DNA"/>
</dbReference>
<protein>
    <recommendedName>
        <fullName evidence="3">Lipoprotein</fullName>
    </recommendedName>
</protein>
<dbReference type="RefSeq" id="WP_036790101.1">
    <property type="nucleotide sequence ID" value="NZ_JQZV01000008.1"/>
</dbReference>
<name>A0ABR4XLF5_9PORP</name>
<evidence type="ECO:0000313" key="2">
    <source>
        <dbReference type="Proteomes" id="UP000030101"/>
    </source>
</evidence>
<dbReference type="PROSITE" id="PS51257">
    <property type="entry name" value="PROKAR_LIPOPROTEIN"/>
    <property type="match status" value="1"/>
</dbReference>
<dbReference type="Proteomes" id="UP000030101">
    <property type="component" value="Unassembled WGS sequence"/>
</dbReference>
<proteinExistence type="predicted"/>
<evidence type="ECO:0000313" key="1">
    <source>
        <dbReference type="EMBL" id="KGN92731.1"/>
    </source>
</evidence>
<comment type="caution">
    <text evidence="1">The sequence shown here is derived from an EMBL/GenBank/DDBJ whole genome shotgun (WGS) entry which is preliminary data.</text>
</comment>
<accession>A0ABR4XLF5</accession>
<evidence type="ECO:0008006" key="3">
    <source>
        <dbReference type="Google" id="ProtNLM"/>
    </source>
</evidence>
<gene>
    <name evidence="1" type="ORF">HQ43_04395</name>
</gene>
<reference evidence="1 2" key="1">
    <citation type="submission" date="2014-08" db="EMBL/GenBank/DDBJ databases">
        <title>Porphyromonas canoris strain:OH2762 Genome sequencing.</title>
        <authorList>
            <person name="Wallis C."/>
            <person name="Deusch O."/>
            <person name="O'Flynn C."/>
            <person name="Davis I."/>
            <person name="Jospin G."/>
            <person name="Darling A.E."/>
            <person name="Coil D.A."/>
            <person name="Alexiev A."/>
            <person name="Horsfall A."/>
            <person name="Kirkwood N."/>
            <person name="Harris S."/>
            <person name="Eisen J.A."/>
        </authorList>
    </citation>
    <scope>NUCLEOTIDE SEQUENCE [LARGE SCALE GENOMIC DNA]</scope>
    <source>
        <strain evidence="2">COT-108 OH2762</strain>
    </source>
</reference>
<keyword evidence="2" id="KW-1185">Reference proteome</keyword>
<organism evidence="1 2">
    <name type="scientific">Porphyromonas canoris</name>
    <dbReference type="NCBI Taxonomy" id="36875"/>
    <lineage>
        <taxon>Bacteria</taxon>
        <taxon>Pseudomonadati</taxon>
        <taxon>Bacteroidota</taxon>
        <taxon>Bacteroidia</taxon>
        <taxon>Bacteroidales</taxon>
        <taxon>Porphyromonadaceae</taxon>
        <taxon>Porphyromonas</taxon>
    </lineage>
</organism>
<sequence>MNTNFIRLVGLLFATSLLSGCLGGKGPDPTPNPVPPPETLNISSVVIREYLFSDDTPIFVQEQLWKEGHLSLENTNILDLFRPDIKYHTTLSYVRSGEDKVEIRTIPNIKKLNETKPYLTASLQKGADGVYSGYEVKFAENITRIPHMLGHETSKIEGQDNSKPTLISNSLHDIAMDWDIKGKLSSYTVTNKTENKNIPHISSRKIVLRYQEVQSLDVSVNNIRPGVFWAISPVFGLNPSLGLHTYNVLSEALKEPKHLPISMTEIAEGVTNEYQFSYAWFSPTELHIARIMKEAAPFDSRNRKFIIHFNVL</sequence>